<dbReference type="GeneID" id="64857123"/>
<organism evidence="1 2">
    <name type="scientific">Maudiozyma barnettii</name>
    <dbReference type="NCBI Taxonomy" id="61262"/>
    <lineage>
        <taxon>Eukaryota</taxon>
        <taxon>Fungi</taxon>
        <taxon>Dikarya</taxon>
        <taxon>Ascomycota</taxon>
        <taxon>Saccharomycotina</taxon>
        <taxon>Saccharomycetes</taxon>
        <taxon>Saccharomycetales</taxon>
        <taxon>Saccharomycetaceae</taxon>
        <taxon>Maudiozyma</taxon>
    </lineage>
</organism>
<dbReference type="GO" id="GO:0008168">
    <property type="term" value="F:methyltransferase activity"/>
    <property type="evidence" value="ECO:0007669"/>
    <property type="project" value="UniProtKB-KW"/>
</dbReference>
<dbReference type="InterPro" id="IPR021463">
    <property type="entry name" value="Methyltransf_34"/>
</dbReference>
<protein>
    <submittedName>
        <fullName evidence="1">Similar to Saccharomyces cerevisiae YLR063W Putative S-adenosylmethionine-dependent methyltransferase</fullName>
    </submittedName>
</protein>
<keyword evidence="1" id="KW-0489">Methyltransferase</keyword>
<keyword evidence="1" id="KW-0808">Transferase</keyword>
<dbReference type="Proteomes" id="UP000644660">
    <property type="component" value="Unassembled WGS sequence"/>
</dbReference>
<gene>
    <name evidence="1" type="ORF">KABA2_03S13442</name>
</gene>
<reference evidence="1 2" key="1">
    <citation type="submission" date="2020-05" db="EMBL/GenBank/DDBJ databases">
        <authorList>
            <person name="Casaregola S."/>
            <person name="Devillers H."/>
            <person name="Grondin C."/>
        </authorList>
    </citation>
    <scope>NUCLEOTIDE SEQUENCE [LARGE SCALE GENOMIC DNA]</scope>
    <source>
        <strain evidence="1 2">CLIB 1767</strain>
    </source>
</reference>
<sequence length="328" mass="37524">MSSQLPEHNEASLPPQEVLDLFKRTFDHELYGNDGDDENDESSGLEKLQAQIQEVKSHLYDRDYIGAFDNDTKRVAYCCRWSPARALGYASLFSHFESITNILTCHEQEDKSVLCIGGGAGAELVSIASIFTPSRPFMSKYSKKSEDGGKTVSNGKLNLHLVDIAEWDHVTDRLLKQIETHWLYSNEFESFNVNCELNDVLKMDSKALQLNKLDLITLLFTTNELFKEQKAGSIRFLQNLNKNCQKGCLLLIVESAGSYSHITIGTKKFPLQFLIDMILCGQRGQESKGDWEIVDQDDSTWYRCGTKLDYPIKLENMRVFYRLYRKKN</sequence>
<dbReference type="OrthoDB" id="6419443at2759"/>
<evidence type="ECO:0000313" key="2">
    <source>
        <dbReference type="Proteomes" id="UP000644660"/>
    </source>
</evidence>
<dbReference type="AlphaFoldDB" id="A0A8H2ZG32"/>
<name>A0A8H2ZG32_9SACH</name>
<comment type="caution">
    <text evidence="1">The sequence shown here is derived from an EMBL/GenBank/DDBJ whole genome shotgun (WGS) entry which is preliminary data.</text>
</comment>
<dbReference type="GO" id="GO:0032259">
    <property type="term" value="P:methylation"/>
    <property type="evidence" value="ECO:0007669"/>
    <property type="project" value="UniProtKB-KW"/>
</dbReference>
<dbReference type="EMBL" id="CAEFZW010000003">
    <property type="protein sequence ID" value="CAB4254139.1"/>
    <property type="molecule type" value="Genomic_DNA"/>
</dbReference>
<accession>A0A8H2ZG32</accession>
<dbReference type="Pfam" id="PF11312">
    <property type="entry name" value="Methyltransf_34"/>
    <property type="match status" value="1"/>
</dbReference>
<keyword evidence="2" id="KW-1185">Reference proteome</keyword>
<dbReference type="RefSeq" id="XP_041405983.1">
    <property type="nucleotide sequence ID" value="XM_041550049.1"/>
</dbReference>
<proteinExistence type="predicted"/>
<evidence type="ECO:0000313" key="1">
    <source>
        <dbReference type="EMBL" id="CAB4254139.1"/>
    </source>
</evidence>